<evidence type="ECO:0000313" key="1">
    <source>
        <dbReference type="Proteomes" id="UP000887579"/>
    </source>
</evidence>
<sequence>MGTYFPYDRFVELSANGVGFLAAFNALQFQPPVNEIRSNDRNKGVKKGDTVDTNGIRKKFNGKQWRRLCGKDGCNKESQRRGYCSRHLSLRSKVDGRDVVLCSWNSTRNTLRHRMSSKNRMIKDKSELSSDLCSPFDLHNFSGISPKPGINFNNLSYTEAKNIGLLADFKAMNASLKADYTTTQPPLGYLDPIHFLPFVLTRKPSTIKSPEEQWSLADHFIVNASQCIGSAFNPIVSWHQIAPIVNKSLKSTTTTSTSTSTTSEDTSTKNVAESQKGNKNQNNIIMENLELKLPQVSQGFIEYLKEPSKDEKNNAFLPLTFKGLELGVTPLNICLSPTKHYVKKEVIFEHNPNPKPSTSDFTPAALQEIPTPSYRKKNASTEKKSKKDNFVVTLEASDEGEPLTPKIGAMHIRRPMNAFMIFSKRHRPIVQEKFPNKDNRAVSKILGEWWYALGPEEKQEYHELASEVKEAHFKAHPKWKWCSKDAKKKDGIDNAAHHSSGEDGSETEGGRVINGTKRMHNGEMSETSKTGVDVRGRTSTDSGISSSSQPFVLMPTPAQRGIVKGQKKSKVYINCNNGSNDSRSENSGSDYDITAGPKSPYKKLFKRNDDSMDRVLTKVNFANKFANLPAFAPTRGGAMSLPTTPSALVRNWMIEKHQQPERAALPTPPKSAFVFPVRNESGSFFFGPNFNPTQEQVHAAILEDSDEASIYSPNTPRTPMGSEKSLNRRLLDQRRQLIVQLLKDHGLYPSADVIFQFQQAHINIFPNRQLLTLKIREVRQKIMADVQSPKLPPTPRSHCSAIFE</sequence>
<evidence type="ECO:0000313" key="2">
    <source>
        <dbReference type="WBParaSite" id="ES5_v2.g13070.t1"/>
    </source>
</evidence>
<dbReference type="WBParaSite" id="ES5_v2.g13070.t1">
    <property type="protein sequence ID" value="ES5_v2.g13070.t1"/>
    <property type="gene ID" value="ES5_v2.g13070"/>
</dbReference>
<proteinExistence type="predicted"/>
<name>A0AC34F760_9BILA</name>
<organism evidence="1 2">
    <name type="scientific">Panagrolaimus sp. ES5</name>
    <dbReference type="NCBI Taxonomy" id="591445"/>
    <lineage>
        <taxon>Eukaryota</taxon>
        <taxon>Metazoa</taxon>
        <taxon>Ecdysozoa</taxon>
        <taxon>Nematoda</taxon>
        <taxon>Chromadorea</taxon>
        <taxon>Rhabditida</taxon>
        <taxon>Tylenchina</taxon>
        <taxon>Panagrolaimomorpha</taxon>
        <taxon>Panagrolaimoidea</taxon>
        <taxon>Panagrolaimidae</taxon>
        <taxon>Panagrolaimus</taxon>
    </lineage>
</organism>
<reference evidence="2" key="1">
    <citation type="submission" date="2022-11" db="UniProtKB">
        <authorList>
            <consortium name="WormBaseParasite"/>
        </authorList>
    </citation>
    <scope>IDENTIFICATION</scope>
</reference>
<accession>A0AC34F760</accession>
<dbReference type="Proteomes" id="UP000887579">
    <property type="component" value="Unplaced"/>
</dbReference>
<protein>
    <submittedName>
        <fullName evidence="2">HMG box domain-containing protein</fullName>
    </submittedName>
</protein>